<gene>
    <name evidence="4" type="ORF">FXV77_00685</name>
</gene>
<accession>A0A5D4HB16</accession>
<proteinExistence type="predicted"/>
<dbReference type="InterPro" id="IPR012373">
    <property type="entry name" value="Ferrdict_sens_TM"/>
</dbReference>
<dbReference type="Gene3D" id="3.55.50.30">
    <property type="match status" value="1"/>
</dbReference>
<evidence type="ECO:0000313" key="4">
    <source>
        <dbReference type="EMBL" id="TYR37838.1"/>
    </source>
</evidence>
<dbReference type="Pfam" id="PF16344">
    <property type="entry name" value="FecR_C"/>
    <property type="match status" value="1"/>
</dbReference>
<evidence type="ECO:0000256" key="1">
    <source>
        <dbReference type="SAM" id="Phobius"/>
    </source>
</evidence>
<protein>
    <submittedName>
        <fullName evidence="4">DUF4974 domain-containing protein</fullName>
    </submittedName>
</protein>
<dbReference type="Proteomes" id="UP000322362">
    <property type="component" value="Unassembled WGS sequence"/>
</dbReference>
<feature type="transmembrane region" description="Helical" evidence="1">
    <location>
        <begin position="91"/>
        <end position="112"/>
    </location>
</feature>
<keyword evidence="1" id="KW-1133">Transmembrane helix</keyword>
<keyword evidence="1" id="KW-0812">Transmembrane</keyword>
<dbReference type="Gene3D" id="2.60.120.1440">
    <property type="match status" value="1"/>
</dbReference>
<comment type="caution">
    <text evidence="4">The sequence shown here is derived from an EMBL/GenBank/DDBJ whole genome shotgun (WGS) entry which is preliminary data.</text>
</comment>
<dbReference type="EMBL" id="VTAV01000001">
    <property type="protein sequence ID" value="TYR37838.1"/>
    <property type="molecule type" value="Genomic_DNA"/>
</dbReference>
<feature type="domain" description="FecR protein" evidence="2">
    <location>
        <begin position="189"/>
        <end position="284"/>
    </location>
</feature>
<feature type="domain" description="Protein FecR C-terminal" evidence="3">
    <location>
        <begin position="325"/>
        <end position="391"/>
    </location>
</feature>
<dbReference type="RefSeq" id="WP_148917303.1">
    <property type="nucleotide sequence ID" value="NZ_VTAV01000001.1"/>
</dbReference>
<dbReference type="InterPro" id="IPR006860">
    <property type="entry name" value="FecR"/>
</dbReference>
<dbReference type="PANTHER" id="PTHR30273">
    <property type="entry name" value="PERIPLASMIC SIGNAL SENSOR AND SIGMA FACTOR ACTIVATOR FECR-RELATED"/>
    <property type="match status" value="1"/>
</dbReference>
<keyword evidence="1" id="KW-0472">Membrane</keyword>
<dbReference type="Pfam" id="PF04773">
    <property type="entry name" value="FecR"/>
    <property type="match status" value="1"/>
</dbReference>
<dbReference type="GO" id="GO:0016989">
    <property type="term" value="F:sigma factor antagonist activity"/>
    <property type="evidence" value="ECO:0007669"/>
    <property type="project" value="TreeGrafter"/>
</dbReference>
<sequence length="392" mass="44917">MEELKDIYKRYLDGYCSKQELDYLLKALSEHDNELHAVLENELKRPAPTLDDQTEQILSQNLKIVKEKIRLEKMERGRKKSIISVFKTNKALRYAAACIFIVSLFSFLYWQYQTNQLEYSQHAALKEILPATDQATLTLDNGTSYTLKELKPGQSLTQNGVTFVIEDDGSLTYSTEAGSEINDDEIYHTMTTPKGGTYRINLPDNSTIWLNAGSTVRYPIRFKGSKRIVSLDEGEAFFDITHMPEKPFQVKTTRETIEVLGTQFNVSAYTPSSVVTTLVSGRVKLAYKASEMTLQPNQQATWTDKGFSVETVDVAPYVSWQSGWFIFHNAPLSDVLHQLERWYNIEIDYNNLPNRRFYAEINRNLPLSEVLDMIQANSKTTFEMKGGKLYVK</sequence>
<organism evidence="4 5">
    <name type="scientific">Sphingobacterium phlebotomi</name>
    <dbReference type="NCBI Taxonomy" id="2605433"/>
    <lineage>
        <taxon>Bacteria</taxon>
        <taxon>Pseudomonadati</taxon>
        <taxon>Bacteroidota</taxon>
        <taxon>Sphingobacteriia</taxon>
        <taxon>Sphingobacteriales</taxon>
        <taxon>Sphingobacteriaceae</taxon>
        <taxon>Sphingobacterium</taxon>
    </lineage>
</organism>
<evidence type="ECO:0000259" key="2">
    <source>
        <dbReference type="Pfam" id="PF04773"/>
    </source>
</evidence>
<dbReference type="AlphaFoldDB" id="A0A5D4HB16"/>
<name>A0A5D4HB16_9SPHI</name>
<dbReference type="InterPro" id="IPR032508">
    <property type="entry name" value="FecR_C"/>
</dbReference>
<evidence type="ECO:0000313" key="5">
    <source>
        <dbReference type="Proteomes" id="UP000322362"/>
    </source>
</evidence>
<dbReference type="PANTHER" id="PTHR30273:SF2">
    <property type="entry name" value="PROTEIN FECR"/>
    <property type="match status" value="1"/>
</dbReference>
<evidence type="ECO:0000259" key="3">
    <source>
        <dbReference type="Pfam" id="PF16344"/>
    </source>
</evidence>
<reference evidence="4 5" key="1">
    <citation type="submission" date="2019-08" db="EMBL/GenBank/DDBJ databases">
        <title>Phlebobacter frassis gen. nov. sp. nov., a new member of family Sphingobacteriaceae isolated from sand fly rearing media.</title>
        <authorList>
            <person name="Kakumanu M.L."/>
            <person name="Marayati B.F."/>
            <person name="Wada-Katsumata A."/>
            <person name="Wasserberg G."/>
            <person name="Schal C."/>
            <person name="Apperson C.S."/>
            <person name="Ponnusamy L."/>
        </authorList>
    </citation>
    <scope>NUCLEOTIDE SEQUENCE [LARGE SCALE GENOMIC DNA]</scope>
    <source>
        <strain evidence="4 5">SSI9</strain>
    </source>
</reference>
<keyword evidence="5" id="KW-1185">Reference proteome</keyword>